<organism evidence="1 2">
    <name type="scientific">Gemmobacter denitrificans</name>
    <dbReference type="NCBI Taxonomy" id="3123040"/>
    <lineage>
        <taxon>Bacteria</taxon>
        <taxon>Pseudomonadati</taxon>
        <taxon>Pseudomonadota</taxon>
        <taxon>Alphaproteobacteria</taxon>
        <taxon>Rhodobacterales</taxon>
        <taxon>Paracoccaceae</taxon>
        <taxon>Gemmobacter</taxon>
    </lineage>
</organism>
<keyword evidence="2" id="KW-1185">Reference proteome</keyword>
<gene>
    <name evidence="1" type="ORF">V6590_14320</name>
</gene>
<dbReference type="InterPro" id="IPR007183">
    <property type="entry name" value="UPF0280"/>
</dbReference>
<dbReference type="SUPFAM" id="SSF143631">
    <property type="entry name" value="ApbE-like"/>
    <property type="match status" value="1"/>
</dbReference>
<dbReference type="PIRSF" id="PIRSF006421">
    <property type="entry name" value="UCP006421"/>
    <property type="match status" value="1"/>
</dbReference>
<dbReference type="Proteomes" id="UP001431963">
    <property type="component" value="Unassembled WGS sequence"/>
</dbReference>
<accession>A0ABU8BYJ7</accession>
<comment type="caution">
    <text evidence="1">The sequence shown here is derived from an EMBL/GenBank/DDBJ whole genome shotgun (WGS) entry which is preliminary data.</text>
</comment>
<proteinExistence type="predicted"/>
<dbReference type="RefSeq" id="WP_335424261.1">
    <property type="nucleotide sequence ID" value="NZ_JBALHR010000009.1"/>
</dbReference>
<protein>
    <submittedName>
        <fullName evidence="1">UPF0280 family protein</fullName>
    </submittedName>
</protein>
<dbReference type="NCBIfam" id="NF003322">
    <property type="entry name" value="PRK04334.1-2"/>
    <property type="match status" value="1"/>
</dbReference>
<evidence type="ECO:0000313" key="1">
    <source>
        <dbReference type="EMBL" id="MEH7829327.1"/>
    </source>
</evidence>
<evidence type="ECO:0000313" key="2">
    <source>
        <dbReference type="Proteomes" id="UP001431963"/>
    </source>
</evidence>
<dbReference type="Gene3D" id="3.10.520.10">
    <property type="entry name" value="ApbE-like domains"/>
    <property type="match status" value="1"/>
</dbReference>
<name>A0ABU8BYJ7_9RHOB</name>
<reference evidence="1" key="1">
    <citation type="submission" date="2024-02" db="EMBL/GenBank/DDBJ databases">
        <title>Genome sequences of strain Gemmobacter sp. JM10B15.</title>
        <authorList>
            <person name="Zhang M."/>
        </authorList>
    </citation>
    <scope>NUCLEOTIDE SEQUENCE</scope>
    <source>
        <strain evidence="1">JM10B15</strain>
    </source>
</reference>
<dbReference type="EMBL" id="JBALHR010000009">
    <property type="protein sequence ID" value="MEH7829327.1"/>
    <property type="molecule type" value="Genomic_DNA"/>
</dbReference>
<sequence>MTHQAHLLPDGRLHLHHGPMDVIVSAEGADVPVAYRAAEARFATILTELVAELPALRSAHPGLLTGAVARRMAAAVAPHRPAFITPMAAVAGAVAQEVLAAMPLQHLRRAAVNNGGDIALHLAPGASYRIALAGCGITAQVVADSGVRGIATSGRGGRSLSFGIADAVTVLAATAAGADAAATMIANAVDLPGHPAILRQPACDVQADSDLGARPVTRAVGHLTAEDMQQALQPGAALAQQLIDAGVIAAAAVFLHPFHIILGQPLLAATPEPACA</sequence>
<dbReference type="InterPro" id="IPR003374">
    <property type="entry name" value="ApbE-like_sf"/>
</dbReference>